<evidence type="ECO:0000256" key="4">
    <source>
        <dbReference type="ARBA" id="ARBA00022753"/>
    </source>
</evidence>
<dbReference type="OrthoDB" id="10266451at2759"/>
<dbReference type="PANTHER" id="PTHR23030:SF30">
    <property type="entry name" value="TYROSINE-PROTEIN PHOSPHATASE NON-RECEPTOR TYPE 23"/>
    <property type="match status" value="1"/>
</dbReference>
<organism evidence="7">
    <name type="scientific">Loa loa</name>
    <name type="common">Eye worm</name>
    <name type="synonym">Filaria loa</name>
    <dbReference type="NCBI Taxonomy" id="7209"/>
    <lineage>
        <taxon>Eukaryota</taxon>
        <taxon>Metazoa</taxon>
        <taxon>Ecdysozoa</taxon>
        <taxon>Nematoda</taxon>
        <taxon>Chromadorea</taxon>
        <taxon>Rhabditida</taxon>
        <taxon>Spirurina</taxon>
        <taxon>Spiruromorpha</taxon>
        <taxon>Filarioidea</taxon>
        <taxon>Onchocercidae</taxon>
        <taxon>Loa</taxon>
    </lineage>
</organism>
<keyword evidence="3" id="KW-0963">Cytoplasm</keyword>
<dbReference type="Gene3D" id="1.25.40.280">
    <property type="entry name" value="alix/aip1 like domains"/>
    <property type="match status" value="1"/>
</dbReference>
<feature type="coiled-coil region" evidence="5">
    <location>
        <begin position="680"/>
        <end position="726"/>
    </location>
</feature>
<dbReference type="InterPro" id="IPR004328">
    <property type="entry name" value="BRO1_dom"/>
</dbReference>
<keyword evidence="4" id="KW-0967">Endosome</keyword>
<dbReference type="Pfam" id="PF13949">
    <property type="entry name" value="ALIX_LYPXL_bnd"/>
    <property type="match status" value="1"/>
</dbReference>
<dbReference type="PANTHER" id="PTHR23030">
    <property type="entry name" value="PCD6 INTERACTING PROTEIN-RELATED"/>
    <property type="match status" value="1"/>
</dbReference>
<keyword evidence="7" id="KW-0675">Receptor</keyword>
<proteinExistence type="predicted"/>
<dbReference type="Gene3D" id="1.20.120.560">
    <property type="entry name" value="alix/aip1 in complex with the ypdl late domain"/>
    <property type="match status" value="1"/>
</dbReference>
<reference evidence="7" key="1">
    <citation type="submission" date="2012-04" db="EMBL/GenBank/DDBJ databases">
        <title>The Genome Sequence of Loa loa.</title>
        <authorList>
            <consortium name="The Broad Institute Genome Sequencing Platform"/>
            <consortium name="Broad Institute Genome Sequencing Center for Infectious Disease"/>
            <person name="Nutman T.B."/>
            <person name="Fink D.L."/>
            <person name="Russ C."/>
            <person name="Young S."/>
            <person name="Zeng Q."/>
            <person name="Gargeya S."/>
            <person name="Alvarado L."/>
            <person name="Berlin A."/>
            <person name="Chapman S.B."/>
            <person name="Chen Z."/>
            <person name="Freedman E."/>
            <person name="Gellesch M."/>
            <person name="Goldberg J."/>
            <person name="Griggs A."/>
            <person name="Gujja S."/>
            <person name="Heilman E.R."/>
            <person name="Heiman D."/>
            <person name="Howarth C."/>
            <person name="Mehta T."/>
            <person name="Neiman D."/>
            <person name="Pearson M."/>
            <person name="Roberts A."/>
            <person name="Saif S."/>
            <person name="Shea T."/>
            <person name="Shenoy N."/>
            <person name="Sisk P."/>
            <person name="Stolte C."/>
            <person name="Sykes S."/>
            <person name="White J."/>
            <person name="Yandava C."/>
            <person name="Haas B."/>
            <person name="Henn M.R."/>
            <person name="Nusbaum C."/>
            <person name="Birren B."/>
        </authorList>
    </citation>
    <scope>NUCLEOTIDE SEQUENCE [LARGE SCALE GENOMIC DNA]</scope>
</reference>
<evidence type="ECO:0000313" key="7">
    <source>
        <dbReference type="EMBL" id="EJD74387.1"/>
    </source>
</evidence>
<keyword evidence="5" id="KW-0175">Coiled coil</keyword>
<comment type="subcellular location">
    <subcellularLocation>
        <location evidence="2">Cytoplasm</location>
    </subcellularLocation>
    <subcellularLocation>
        <location evidence="1">Endosome</location>
    </subcellularLocation>
</comment>
<dbReference type="InterPro" id="IPR025304">
    <property type="entry name" value="ALIX_V_dom"/>
</dbReference>
<dbReference type="OMA" id="QCAAYPF"/>
<dbReference type="Pfam" id="PF03097">
    <property type="entry name" value="BRO1"/>
    <property type="match status" value="1"/>
</dbReference>
<evidence type="ECO:0000256" key="2">
    <source>
        <dbReference type="ARBA" id="ARBA00004496"/>
    </source>
</evidence>
<accession>A0A1S0UHM1</accession>
<protein>
    <submittedName>
        <fullName evidence="7">Tyrosine-protein phosphatase non-receptor type 23</fullName>
    </submittedName>
</protein>
<dbReference type="Gene3D" id="1.20.140.50">
    <property type="entry name" value="alix/aip1 like domains"/>
    <property type="match status" value="1"/>
</dbReference>
<dbReference type="InParanoid" id="A0A1S0UHM1"/>
<dbReference type="GO" id="GO:0032456">
    <property type="term" value="P:endocytic recycling"/>
    <property type="evidence" value="ECO:0007669"/>
    <property type="project" value="TreeGrafter"/>
</dbReference>
<dbReference type="EMBL" id="JH712315">
    <property type="protein sequence ID" value="EJD74387.1"/>
    <property type="molecule type" value="Genomic_DNA"/>
</dbReference>
<evidence type="ECO:0000259" key="6">
    <source>
        <dbReference type="PROSITE" id="PS51180"/>
    </source>
</evidence>
<dbReference type="GO" id="GO:0045022">
    <property type="term" value="P:early endosome to late endosome transport"/>
    <property type="evidence" value="ECO:0007669"/>
    <property type="project" value="TreeGrafter"/>
</dbReference>
<feature type="domain" description="BRO1" evidence="6">
    <location>
        <begin position="8"/>
        <end position="402"/>
    </location>
</feature>
<name>A0A1S0UHM1_LOALO</name>
<dbReference type="GO" id="GO:0005768">
    <property type="term" value="C:endosome"/>
    <property type="evidence" value="ECO:0007669"/>
    <property type="project" value="UniProtKB-SubCell"/>
</dbReference>
<evidence type="ECO:0000256" key="5">
    <source>
        <dbReference type="SAM" id="Coils"/>
    </source>
</evidence>
<dbReference type="SMART" id="SM01041">
    <property type="entry name" value="BRO1"/>
    <property type="match status" value="1"/>
</dbReference>
<dbReference type="InterPro" id="IPR038499">
    <property type="entry name" value="BRO1_sf"/>
</dbReference>
<gene>
    <name evidence="7" type="ORF">LOAG_18292</name>
</gene>
<dbReference type="GeneID" id="9945647"/>
<dbReference type="AlphaFoldDB" id="A0A1S0UHM1"/>
<dbReference type="KEGG" id="loa:LOAG_18292"/>
<dbReference type="GO" id="GO:0043328">
    <property type="term" value="P:protein transport to vacuole involved in ubiquitin-dependent protein catabolic process via the multivesicular body sorting pathway"/>
    <property type="evidence" value="ECO:0007669"/>
    <property type="project" value="TreeGrafter"/>
</dbReference>
<dbReference type="CTD" id="9945647"/>
<sequence length="1252" mass="138963">MEGMPRVPMLTPDLKFCMASLPADFSSQIKEYILLHYQDDPTKYDSAIGEIENMRSKLNRLLPDSETLNTLKRYYSQLCLMKNRFPMEKGDAINVSFSWMDKNSDTSNATVFEDINYELACVMYSIGAIHGAIAANEARTDLDSIKNAFMHFQCAAYPFEQIRDSMNAVKYSVIDFDPSILTFYVTILLAQAQECLLEKSIIDHRKNTVIAKLAVHLRDVYMQCRGHFDFAGLSDVLSSRYKEWLRTCIVKSEMYGAIAMLHLGLQAEDDNKMGFRVSYFDRALEHVIAAVKQVEKDKRESLKEAVVFLNDVILGKQRNAKKENDFIYHDRMPKPEELLLVEGVNMVKAVGFDPTDKSISGPDLFAALLPGNVLKSLSVYSEEKAKFKRALLEKIEEKDKELEDYIKSLQLEEINFGDDSKMEEFPEMLLERSAAFNSQPDAFPELLDKLHRVGEYAIEADHKISNLRNRLDAINSLHLRADEGFIAIMKELNRVNDHHMKARTNNAELQRALAAHSESLKILAMPLNELRKRLTDTQTKPADSTEGLLLKKMLDKANEMSSQRRTLLSKLNEDLLNDDITAKCLAEKNEDNWGLYENELKKHEETTTLIHMNLAAQNNILSALTDANASFGDYRKKIMEENKNRMDQVLALTAAYDVYVDVSQKTEEGLNFYSTLFSMVKGLGEAVEAIESAFEEEKNEKEKEMLRGLEERATAAAQNIKKEEGRISLGFGNIRNGNTLELGYSGLRLKDCLEYYRNNIAKGAMDTQPTCLPYSTGQSHPIDMPSLPRRDEIPSNQTMPTSDTVQFSEYQGLLSLRSHFPPMSNQSIPNTSLSNTAKEIPQPYMFSGNMALPPHSLQTSKPLLASQSQTIASLAPQHVFLPHHFSANQSTFASQNQNTIHTNLTVANTQQVNTPLPPPTSLTHGISQPISVTVTTDSLKGPSVTTPRNIVAPSSTTLSMSAPVNYVPFASNPALLEQPALTARSGADMNTIAAVEVRKAVDGTIIHPQVYTSPFAPTKMHSNFARSIIPTSTISALTKPAIIPAHHLIYPQDATFHTAVSPWHQPLRSVNNMNGLATVGSTRVACTSAPTAAFQSFVPNNRATPTKSIPVVDIMNAPLDVVLPTPLTPTHLTSEVESNDSSVQMITMNSAPSTESTKKEEMNLVQTPPLSEGAGSVSSSVVPTLRPAAAVAPIMQTDCSITSVSDSTLSITNVTSMSYSAPLPQPKTTTLCTWPCTKKKIVPVMKKDVIVV</sequence>
<evidence type="ECO:0000256" key="1">
    <source>
        <dbReference type="ARBA" id="ARBA00004177"/>
    </source>
</evidence>
<dbReference type="PROSITE" id="PS51180">
    <property type="entry name" value="BRO1"/>
    <property type="match status" value="1"/>
</dbReference>
<dbReference type="RefSeq" id="XP_020305311.1">
    <property type="nucleotide sequence ID" value="XM_020450953.1"/>
</dbReference>
<feature type="coiled-coil region" evidence="5">
    <location>
        <begin position="388"/>
        <end position="415"/>
    </location>
</feature>
<evidence type="ECO:0000256" key="3">
    <source>
        <dbReference type="ARBA" id="ARBA00022490"/>
    </source>
</evidence>